<dbReference type="Pfam" id="PF25056">
    <property type="entry name" value="DUF7793"/>
    <property type="match status" value="1"/>
</dbReference>
<dbReference type="EMBL" id="CP002831">
    <property type="protein sequence ID" value="AFC23349.1"/>
    <property type="molecule type" value="Genomic_DNA"/>
</dbReference>
<evidence type="ECO:0000313" key="2">
    <source>
        <dbReference type="EMBL" id="AFC23349.1"/>
    </source>
</evidence>
<dbReference type="STRING" id="984262.SGRA_0610"/>
<dbReference type="Gene3D" id="3.40.970.30">
    <property type="entry name" value="yp_829618.1 like domains"/>
    <property type="match status" value="1"/>
</dbReference>
<dbReference type="Proteomes" id="UP000007519">
    <property type="component" value="Chromosome"/>
</dbReference>
<dbReference type="HOGENOM" id="CLU_150683_0_0_10"/>
<feature type="domain" description="DUF7793" evidence="1">
    <location>
        <begin position="22"/>
        <end position="142"/>
    </location>
</feature>
<dbReference type="InterPro" id="IPR056695">
    <property type="entry name" value="DUF7793"/>
</dbReference>
<evidence type="ECO:0000313" key="3">
    <source>
        <dbReference type="Proteomes" id="UP000007519"/>
    </source>
</evidence>
<evidence type="ECO:0000259" key="1">
    <source>
        <dbReference type="Pfam" id="PF25056"/>
    </source>
</evidence>
<name>H6L0B9_SAPGL</name>
<proteinExistence type="predicted"/>
<accession>H6L0B9</accession>
<protein>
    <recommendedName>
        <fullName evidence="1">DUF7793 domain-containing protein</fullName>
    </recommendedName>
</protein>
<sequence length="145" mass="16441">MIQILVRTMAKKIDSFGQLEYWLLDNGILKVQSTQNLAKTQELSLEEIKHSLAVQQKVYEMTSKKVRMLADLASMSKLSTEARQYGKTAESQKATECVLGYALLASSLFSRMTGNILLGLYQQKYPVKLFKTEEQAIAWLLSLED</sequence>
<gene>
    <name evidence="2" type="ordered locus">SGRA_0610</name>
</gene>
<keyword evidence="3" id="KW-1185">Reference proteome</keyword>
<organism evidence="2 3">
    <name type="scientific">Saprospira grandis (strain Lewin)</name>
    <dbReference type="NCBI Taxonomy" id="984262"/>
    <lineage>
        <taxon>Bacteria</taxon>
        <taxon>Pseudomonadati</taxon>
        <taxon>Bacteroidota</taxon>
        <taxon>Saprospiria</taxon>
        <taxon>Saprospirales</taxon>
        <taxon>Saprospiraceae</taxon>
        <taxon>Saprospira</taxon>
    </lineage>
</organism>
<dbReference type="AlphaFoldDB" id="H6L0B9"/>
<dbReference type="KEGG" id="sgn:SGRA_0610"/>
<reference evidence="2 3" key="1">
    <citation type="journal article" date="2012" name="Stand. Genomic Sci.">
        <title>Complete genome sequencing and analysis of Saprospira grandis str. Lewin, a predatory marine bacterium.</title>
        <authorList>
            <person name="Saw J.H."/>
            <person name="Yuryev A."/>
            <person name="Kanbe M."/>
            <person name="Hou S."/>
            <person name="Young A.G."/>
            <person name="Aizawa S."/>
            <person name="Alam M."/>
        </authorList>
    </citation>
    <scope>NUCLEOTIDE SEQUENCE [LARGE SCALE GENOMIC DNA]</scope>
    <source>
        <strain evidence="2 3">Lewin</strain>
    </source>
</reference>